<gene>
    <name evidence="4" type="ORF">GCM10007390_28470</name>
</gene>
<accession>A0A8J3D7N9</accession>
<dbReference type="SUPFAM" id="SSF51735">
    <property type="entry name" value="NAD(P)-binding Rossmann-fold domains"/>
    <property type="match status" value="1"/>
</dbReference>
<dbReference type="Proteomes" id="UP000598271">
    <property type="component" value="Unassembled WGS sequence"/>
</dbReference>
<keyword evidence="5" id="KW-1185">Reference proteome</keyword>
<feature type="domain" description="Ketoreductase" evidence="3">
    <location>
        <begin position="19"/>
        <end position="199"/>
    </location>
</feature>
<dbReference type="InterPro" id="IPR002347">
    <property type="entry name" value="SDR_fam"/>
</dbReference>
<name>A0A8J3D7N9_9BACT</name>
<dbReference type="EMBL" id="BMXF01000002">
    <property type="protein sequence ID" value="GHB72683.1"/>
    <property type="molecule type" value="Genomic_DNA"/>
</dbReference>
<dbReference type="GO" id="GO:0016491">
    <property type="term" value="F:oxidoreductase activity"/>
    <property type="evidence" value="ECO:0007669"/>
    <property type="project" value="UniProtKB-KW"/>
</dbReference>
<dbReference type="Pfam" id="PF13561">
    <property type="entry name" value="adh_short_C2"/>
    <property type="match status" value="1"/>
</dbReference>
<comment type="caution">
    <text evidence="4">The sequence shown here is derived from an EMBL/GenBank/DDBJ whole genome shotgun (WGS) entry which is preliminary data.</text>
</comment>
<dbReference type="InterPro" id="IPR057326">
    <property type="entry name" value="KR_dom"/>
</dbReference>
<dbReference type="SMART" id="SM00822">
    <property type="entry name" value="PKS_KR"/>
    <property type="match status" value="1"/>
</dbReference>
<evidence type="ECO:0000259" key="3">
    <source>
        <dbReference type="SMART" id="SM00822"/>
    </source>
</evidence>
<dbReference type="PRINTS" id="PR00080">
    <property type="entry name" value="SDRFAMILY"/>
</dbReference>
<dbReference type="PANTHER" id="PTHR43639:SF1">
    <property type="entry name" value="SHORT-CHAIN DEHYDROGENASE_REDUCTASE FAMILY PROTEIN"/>
    <property type="match status" value="1"/>
</dbReference>
<comment type="similarity">
    <text evidence="1">Belongs to the short-chain dehydrogenases/reductases (SDR) family.</text>
</comment>
<dbReference type="PRINTS" id="PR00081">
    <property type="entry name" value="GDHRDH"/>
</dbReference>
<protein>
    <submittedName>
        <fullName evidence="4">Short-chain dehydrogenase/reductase</fullName>
    </submittedName>
</protein>
<reference evidence="4 5" key="1">
    <citation type="journal article" date="2014" name="Int. J. Syst. Evol. Microbiol.">
        <title>Complete genome sequence of Corynebacterium casei LMG S-19264T (=DSM 44701T), isolated from a smear-ripened cheese.</title>
        <authorList>
            <consortium name="US DOE Joint Genome Institute (JGI-PGF)"/>
            <person name="Walter F."/>
            <person name="Albersmeier A."/>
            <person name="Kalinowski J."/>
            <person name="Ruckert C."/>
        </authorList>
    </citation>
    <scope>NUCLEOTIDE SEQUENCE [LARGE SCALE GENOMIC DNA]</scope>
    <source>
        <strain evidence="4 5">KCTC 12866</strain>
    </source>
</reference>
<dbReference type="NCBIfam" id="NF006384">
    <property type="entry name" value="PRK08628.1"/>
    <property type="match status" value="1"/>
</dbReference>
<dbReference type="InterPro" id="IPR036291">
    <property type="entry name" value="NAD(P)-bd_dom_sf"/>
</dbReference>
<dbReference type="AlphaFoldDB" id="A0A8J3D7N9"/>
<dbReference type="FunFam" id="3.40.50.720:FF:000084">
    <property type="entry name" value="Short-chain dehydrogenase reductase"/>
    <property type="match status" value="1"/>
</dbReference>
<keyword evidence="2" id="KW-0560">Oxidoreductase</keyword>
<dbReference type="Gene3D" id="3.40.50.720">
    <property type="entry name" value="NAD(P)-binding Rossmann-like Domain"/>
    <property type="match status" value="1"/>
</dbReference>
<dbReference type="PANTHER" id="PTHR43639">
    <property type="entry name" value="OXIDOREDUCTASE, SHORT-CHAIN DEHYDROGENASE/REDUCTASE FAMILY (AFU_ORTHOLOGUE AFUA_5G02870)"/>
    <property type="match status" value="1"/>
</dbReference>
<proteinExistence type="inferred from homology"/>
<evidence type="ECO:0000256" key="2">
    <source>
        <dbReference type="ARBA" id="ARBA00023002"/>
    </source>
</evidence>
<dbReference type="CDD" id="cd05233">
    <property type="entry name" value="SDR_c"/>
    <property type="match status" value="1"/>
</dbReference>
<sequence>MVGNLSNNQSNMNLHLQDKVIIVTGGAKGIGEGICEVLAAERAIPVIIGRNEADNEATVQQLKSGGAKAYSVKAELSDPKACANAVADVAAQFGRIEGLVNNAGVNDGVNLENGSYDAFVASLHKNLVHYYLMAHYALPYLKKSGGAIVNIGSKTAETGQGGTSAYAAANGGRNALTREWAVELLPYSIRVNAVIVAECFTPMYADWIKTLPDPEGKLDEITARIPLENRMTTAEEIANMVAFLLSPRSSHTTGQLIHVDGGYVHLDRAI</sequence>
<organism evidence="4 5">
    <name type="scientific">Persicitalea jodogahamensis</name>
    <dbReference type="NCBI Taxonomy" id="402147"/>
    <lineage>
        <taxon>Bacteria</taxon>
        <taxon>Pseudomonadati</taxon>
        <taxon>Bacteroidota</taxon>
        <taxon>Cytophagia</taxon>
        <taxon>Cytophagales</taxon>
        <taxon>Spirosomataceae</taxon>
        <taxon>Persicitalea</taxon>
    </lineage>
</organism>
<evidence type="ECO:0000256" key="1">
    <source>
        <dbReference type="ARBA" id="ARBA00006484"/>
    </source>
</evidence>
<evidence type="ECO:0000313" key="4">
    <source>
        <dbReference type="EMBL" id="GHB72683.1"/>
    </source>
</evidence>
<evidence type="ECO:0000313" key="5">
    <source>
        <dbReference type="Proteomes" id="UP000598271"/>
    </source>
</evidence>